<reference evidence="1" key="1">
    <citation type="journal article" date="2015" name="MBio">
        <title>Eco-Evolutionary Dynamics of Episomes among Ecologically Cohesive Bacterial Populations.</title>
        <authorList>
            <person name="Xue H."/>
            <person name="Cordero O.X."/>
            <person name="Camas F.M."/>
            <person name="Trimble W."/>
            <person name="Meyer F."/>
            <person name="Guglielmini J."/>
            <person name="Rocha E.P."/>
            <person name="Polz M.F."/>
        </authorList>
    </citation>
    <scope>NUCLEOTIDE SEQUENCE</scope>
    <source>
        <strain evidence="1">1F_97</strain>
    </source>
</reference>
<evidence type="ECO:0000313" key="1">
    <source>
        <dbReference type="EMBL" id="AKN37342.1"/>
    </source>
</evidence>
<name>A0A0H3ZS98_9VIBR</name>
<sequence length="51" mass="5635">MVPYFVLASAGRTTKTFPFTQAVNSCPRIERGKSTGKELTFPLWAKLKAST</sequence>
<organism evidence="1">
    <name type="scientific">Vibrio sp. 1F_97</name>
    <dbReference type="NCBI Taxonomy" id="1652827"/>
    <lineage>
        <taxon>Bacteria</taxon>
        <taxon>Pseudomonadati</taxon>
        <taxon>Pseudomonadota</taxon>
        <taxon>Gammaproteobacteria</taxon>
        <taxon>Vibrionales</taxon>
        <taxon>Vibrionaceae</taxon>
        <taxon>Vibrio</taxon>
    </lineage>
</organism>
<dbReference type="EMBL" id="KP795532">
    <property type="protein sequence ID" value="AKN37342.1"/>
    <property type="molecule type" value="Genomic_DNA"/>
</dbReference>
<protein>
    <submittedName>
        <fullName evidence="1">Uncharacterized protein</fullName>
    </submittedName>
</protein>
<proteinExistence type="predicted"/>
<accession>A0A0H3ZS98</accession>
<dbReference type="AlphaFoldDB" id="A0A0H3ZS98"/>